<dbReference type="KEGG" id="bhu:bhn_I0776"/>
<accession>A0A1D9NZT6</accession>
<keyword evidence="1" id="KW-1133">Transmembrane helix</keyword>
<keyword evidence="3" id="KW-1185">Reference proteome</keyword>
<reference evidence="3" key="1">
    <citation type="submission" date="2016-10" db="EMBL/GenBank/DDBJ databases">
        <title>The complete genome sequence of the rumen bacterium Butyrivibrio hungatei MB2003.</title>
        <authorList>
            <person name="Palevich N."/>
            <person name="Kelly W.J."/>
            <person name="Leahy S.C."/>
            <person name="Altermann E."/>
            <person name="Rakonjac J."/>
            <person name="Attwood G.T."/>
        </authorList>
    </citation>
    <scope>NUCLEOTIDE SEQUENCE [LARGE SCALE GENOMIC DNA]</scope>
    <source>
        <strain evidence="3">MB2003</strain>
    </source>
</reference>
<organism evidence="2 3">
    <name type="scientific">Butyrivibrio hungatei</name>
    <dbReference type="NCBI Taxonomy" id="185008"/>
    <lineage>
        <taxon>Bacteria</taxon>
        <taxon>Bacillati</taxon>
        <taxon>Bacillota</taxon>
        <taxon>Clostridia</taxon>
        <taxon>Lachnospirales</taxon>
        <taxon>Lachnospiraceae</taxon>
        <taxon>Butyrivibrio</taxon>
    </lineage>
</organism>
<dbReference type="RefSeq" id="WP_071175549.1">
    <property type="nucleotide sequence ID" value="NZ_CP017831.1"/>
</dbReference>
<feature type="transmembrane region" description="Helical" evidence="1">
    <location>
        <begin position="190"/>
        <end position="210"/>
    </location>
</feature>
<protein>
    <submittedName>
        <fullName evidence="2">Uncharacterized protein</fullName>
    </submittedName>
</protein>
<evidence type="ECO:0000313" key="2">
    <source>
        <dbReference type="EMBL" id="AOZ95810.1"/>
    </source>
</evidence>
<keyword evidence="1" id="KW-0472">Membrane</keyword>
<name>A0A1D9NZT6_9FIRM</name>
<evidence type="ECO:0000256" key="1">
    <source>
        <dbReference type="SAM" id="Phobius"/>
    </source>
</evidence>
<sequence length="217" mass="24023">MHESTQISRGEGTVTVIFNTASTTEISPPAIRAGDYTQLVDSCFTAKELSYIDEGSNAEVSFTFVMSDEIPSSEISSQYEIAIANIEKEIGKVSEGVFFDARSTKAIGDSDSSVDSLKEPVEFQFDVPLYLRKENREYYVLANNKGVCTLLNDIDKEADTITIEANSIANCLILYQDGVPKSESTSKFQITSSHLFIVSILILVGTWFFVDRVHSRI</sequence>
<evidence type="ECO:0000313" key="3">
    <source>
        <dbReference type="Proteomes" id="UP000179284"/>
    </source>
</evidence>
<dbReference type="OrthoDB" id="2003397at2"/>
<dbReference type="Proteomes" id="UP000179284">
    <property type="component" value="Chromosome I"/>
</dbReference>
<dbReference type="EMBL" id="CP017831">
    <property type="protein sequence ID" value="AOZ95810.1"/>
    <property type="molecule type" value="Genomic_DNA"/>
</dbReference>
<gene>
    <name evidence="2" type="ORF">bhn_I0776</name>
</gene>
<proteinExistence type="predicted"/>
<keyword evidence="1" id="KW-0812">Transmembrane</keyword>
<dbReference type="AlphaFoldDB" id="A0A1D9NZT6"/>